<dbReference type="RefSeq" id="WP_131450099.1">
    <property type="nucleotide sequence ID" value="NZ_SJZI01000047.1"/>
</dbReference>
<dbReference type="OrthoDB" id="792576at2"/>
<dbReference type="Proteomes" id="UP000295334">
    <property type="component" value="Unassembled WGS sequence"/>
</dbReference>
<accession>A0A4V2NVE2</accession>
<dbReference type="AlphaFoldDB" id="A0A4V2NVE2"/>
<organism evidence="1 2">
    <name type="scientific">Flaviaesturariibacter flavus</name>
    <dbReference type="NCBI Taxonomy" id="2502780"/>
    <lineage>
        <taxon>Bacteria</taxon>
        <taxon>Pseudomonadati</taxon>
        <taxon>Bacteroidota</taxon>
        <taxon>Chitinophagia</taxon>
        <taxon>Chitinophagales</taxon>
        <taxon>Chitinophagaceae</taxon>
        <taxon>Flaviaestuariibacter</taxon>
    </lineage>
</organism>
<comment type="caution">
    <text evidence="1">The sequence shown here is derived from an EMBL/GenBank/DDBJ whole genome shotgun (WGS) entry which is preliminary data.</text>
</comment>
<protein>
    <submittedName>
        <fullName evidence="1">Uncharacterized protein</fullName>
    </submittedName>
</protein>
<gene>
    <name evidence="1" type="ORF">EPD60_13735</name>
</gene>
<evidence type="ECO:0000313" key="1">
    <source>
        <dbReference type="EMBL" id="TCJ13126.1"/>
    </source>
</evidence>
<reference evidence="1 2" key="1">
    <citation type="submission" date="2019-03" db="EMBL/GenBank/DDBJ databases">
        <authorList>
            <person name="Kim M.K.M."/>
        </authorList>
    </citation>
    <scope>NUCLEOTIDE SEQUENCE [LARGE SCALE GENOMIC DNA]</scope>
    <source>
        <strain evidence="1 2">17J68-12</strain>
    </source>
</reference>
<evidence type="ECO:0000313" key="2">
    <source>
        <dbReference type="Proteomes" id="UP000295334"/>
    </source>
</evidence>
<keyword evidence="2" id="KW-1185">Reference proteome</keyword>
<dbReference type="EMBL" id="SJZI01000047">
    <property type="protein sequence ID" value="TCJ13126.1"/>
    <property type="molecule type" value="Genomic_DNA"/>
</dbReference>
<proteinExistence type="predicted"/>
<name>A0A4V2NVE2_9BACT</name>
<sequence length="183" mass="21516">MDRVLKVFSRPNCLFAELSFFYDRPDSVSALLTTYRAIEFENDGEFSYSVYPGLNQELYPSFRRFSSVAEARAHDWELVRQRAAHEFEAGLTYTYGYDEDPVLLRYVLEDHRGCQAMIDFRYSFAANTKTMVYRSTQHPRFDHELVATGLDSNADCMQRVPLFHMGEPTSINFNDLRRLEPWY</sequence>